<dbReference type="PROSITE" id="PS51863">
    <property type="entry name" value="LCN_CSAB"/>
    <property type="match status" value="1"/>
</dbReference>
<keyword evidence="3" id="KW-1015">Disulfide bond</keyword>
<proteinExistence type="evidence at transcript level"/>
<dbReference type="InterPro" id="IPR044062">
    <property type="entry name" value="LCN-type_CS_alpha_beta_dom"/>
</dbReference>
<keyword evidence="5" id="KW-0813">Transport</keyword>
<evidence type="ECO:0000256" key="2">
    <source>
        <dbReference type="ARBA" id="ARBA00022525"/>
    </source>
</evidence>
<keyword evidence="5" id="KW-0406">Ion transport</keyword>
<dbReference type="InterPro" id="IPR018218">
    <property type="entry name" value="Scorpion_toxinL"/>
</dbReference>
<dbReference type="Pfam" id="PF00537">
    <property type="entry name" value="Toxin_3"/>
    <property type="match status" value="1"/>
</dbReference>
<dbReference type="PRINTS" id="PR00285">
    <property type="entry name" value="SCORPNTOXIN"/>
</dbReference>
<protein>
    <submittedName>
        <fullName evidence="5">Sodium channel blocker AbNaTx1</fullName>
    </submittedName>
</protein>
<keyword evidence="5" id="KW-0407">Ion channel</keyword>
<dbReference type="InterPro" id="IPR003614">
    <property type="entry name" value="Knottins"/>
</dbReference>
<dbReference type="GO" id="GO:0090729">
    <property type="term" value="F:toxin activity"/>
    <property type="evidence" value="ECO:0007669"/>
    <property type="project" value="InterPro"/>
</dbReference>
<dbReference type="Gene3D" id="3.30.30.10">
    <property type="entry name" value="Knottin, scorpion toxin-like"/>
    <property type="match status" value="1"/>
</dbReference>
<accession>A0A0K0LBW7</accession>
<evidence type="ECO:0000259" key="4">
    <source>
        <dbReference type="PROSITE" id="PS51863"/>
    </source>
</evidence>
<dbReference type="GO" id="GO:0019871">
    <property type="term" value="F:sodium channel inhibitor activity"/>
    <property type="evidence" value="ECO:0007669"/>
    <property type="project" value="InterPro"/>
</dbReference>
<dbReference type="GO" id="GO:0006952">
    <property type="term" value="P:defense response"/>
    <property type="evidence" value="ECO:0007669"/>
    <property type="project" value="InterPro"/>
</dbReference>
<organism evidence="5">
    <name type="scientific">Androctonus bicolor</name>
    <dbReference type="NCBI Taxonomy" id="748906"/>
    <lineage>
        <taxon>Eukaryota</taxon>
        <taxon>Metazoa</taxon>
        <taxon>Ecdysozoa</taxon>
        <taxon>Arthropoda</taxon>
        <taxon>Chelicerata</taxon>
        <taxon>Arachnida</taxon>
        <taxon>Scorpiones</taxon>
        <taxon>Buthida</taxon>
        <taxon>Buthoidea</taxon>
        <taxon>Buthidae</taxon>
        <taxon>Androctonus</taxon>
    </lineage>
</organism>
<evidence type="ECO:0000256" key="3">
    <source>
        <dbReference type="ARBA" id="ARBA00023157"/>
    </source>
</evidence>
<dbReference type="InterPro" id="IPR002061">
    <property type="entry name" value="Scorpion_toxinL/defensin"/>
</dbReference>
<reference evidence="5" key="1">
    <citation type="journal article" date="2015" name="J. Proteomics">
        <title>Unique diversity of the venom peptides from the scorpion Androctonus bicolor revealed by transcriptomic and proteomic analysis.</title>
        <authorList>
            <person name="Zhang L."/>
            <person name="Shi W."/>
            <person name="Zeng X.C."/>
            <person name="Ge F."/>
            <person name="Yang M."/>
            <person name="Nie Y."/>
            <person name="Bao A."/>
            <person name="Wu S."/>
            <person name="E G."/>
        </authorList>
    </citation>
    <scope>NUCLEOTIDE SEQUENCE</scope>
</reference>
<dbReference type="EMBL" id="KJ787362">
    <property type="protein sequence ID" value="AIX87650.1"/>
    <property type="molecule type" value="mRNA"/>
</dbReference>
<dbReference type="InterPro" id="IPR036574">
    <property type="entry name" value="Scorpion_toxin-like_sf"/>
</dbReference>
<keyword evidence="2" id="KW-0964">Secreted</keyword>
<comment type="subcellular location">
    <subcellularLocation>
        <location evidence="1">Secreted</location>
    </subcellularLocation>
</comment>
<feature type="non-terminal residue" evidence="5">
    <location>
        <position position="1"/>
    </location>
</feature>
<evidence type="ECO:0000256" key="1">
    <source>
        <dbReference type="ARBA" id="ARBA00004613"/>
    </source>
</evidence>
<feature type="domain" description="LCN-type CS-alpha/beta" evidence="4">
    <location>
        <begin position="5"/>
        <end position="69"/>
    </location>
</feature>
<evidence type="ECO:0000313" key="5">
    <source>
        <dbReference type="EMBL" id="AIX87650.1"/>
    </source>
</evidence>
<dbReference type="SMART" id="SM00505">
    <property type="entry name" value="Knot1"/>
    <property type="match status" value="1"/>
</dbReference>
<sequence>VESARDAFIAQPRNCVYPCIPFSPGCNKLCKEKGATSGYCTYLLGSGLSCFCKDLPDKVPNKIEGKECNRG</sequence>
<dbReference type="GO" id="GO:0005576">
    <property type="term" value="C:extracellular region"/>
    <property type="evidence" value="ECO:0007669"/>
    <property type="project" value="UniProtKB-SubCell"/>
</dbReference>
<dbReference type="CDD" id="cd23106">
    <property type="entry name" value="neurotoxins_LC_scorpion"/>
    <property type="match status" value="1"/>
</dbReference>
<dbReference type="GO" id="GO:0034220">
    <property type="term" value="P:monoatomic ion transmembrane transport"/>
    <property type="evidence" value="ECO:0007669"/>
    <property type="project" value="UniProtKB-KW"/>
</dbReference>
<dbReference type="SUPFAM" id="SSF57095">
    <property type="entry name" value="Scorpion toxin-like"/>
    <property type="match status" value="1"/>
</dbReference>
<name>A0A0K0LBW7_9SCOR</name>
<dbReference type="AlphaFoldDB" id="A0A0K0LBW7"/>